<dbReference type="InterPro" id="IPR036855">
    <property type="entry name" value="Znf_CCCH_sf"/>
</dbReference>
<feature type="compositionally biased region" description="Basic and acidic residues" evidence="6">
    <location>
        <begin position="1"/>
        <end position="14"/>
    </location>
</feature>
<dbReference type="EMBL" id="CM008048">
    <property type="protein sequence ID" value="PVH62821.1"/>
    <property type="molecule type" value="Genomic_DNA"/>
</dbReference>
<keyword evidence="1 5" id="KW-0479">Metal-binding</keyword>
<reference evidence="8" key="1">
    <citation type="submission" date="2018-04" db="EMBL/GenBank/DDBJ databases">
        <title>WGS assembly of Panicum hallii.</title>
        <authorList>
            <person name="Lovell J."/>
            <person name="Jenkins J."/>
            <person name="Lowry D."/>
            <person name="Mamidi S."/>
            <person name="Sreedasyam A."/>
            <person name="Weng X."/>
            <person name="Barry K."/>
            <person name="Bonette J."/>
            <person name="Campitelli B."/>
            <person name="Daum C."/>
            <person name="Gordon S."/>
            <person name="Gould B."/>
            <person name="Lipzen A."/>
            <person name="Macqueen A."/>
            <person name="Palacio-Mejia J."/>
            <person name="Plott C."/>
            <person name="Shakirov E."/>
            <person name="Shu S."/>
            <person name="Yoshinaga Y."/>
            <person name="Zane M."/>
            <person name="Rokhsar D."/>
            <person name="Grimwood J."/>
            <person name="Schmutz J."/>
            <person name="Juenger T."/>
        </authorList>
    </citation>
    <scope>NUCLEOTIDE SEQUENCE [LARGE SCALE GENOMIC DNA]</scope>
    <source>
        <strain evidence="8">FIL2</strain>
    </source>
</reference>
<evidence type="ECO:0000256" key="5">
    <source>
        <dbReference type="PROSITE-ProRule" id="PRU00723"/>
    </source>
</evidence>
<dbReference type="Gramene" id="PVH62820">
    <property type="protein sequence ID" value="PVH62820"/>
    <property type="gene ID" value="PAHAL_3G408700"/>
</dbReference>
<dbReference type="InterPro" id="IPR052650">
    <property type="entry name" value="Zinc_finger_CCCH"/>
</dbReference>
<feature type="zinc finger region" description="C3H1-type" evidence="5">
    <location>
        <begin position="119"/>
        <end position="146"/>
    </location>
</feature>
<gene>
    <name evidence="8" type="ORF">PAHAL_3G408700</name>
</gene>
<dbReference type="Pfam" id="PF18044">
    <property type="entry name" value="zf-CCCH_4"/>
    <property type="match status" value="1"/>
</dbReference>
<dbReference type="Gramene" id="PAN20741">
    <property type="protein sequence ID" value="PAN20741"/>
    <property type="gene ID" value="PAHAL_3G408700"/>
</dbReference>
<dbReference type="Gene3D" id="4.10.1000.10">
    <property type="entry name" value="Zinc finger, CCCH-type"/>
    <property type="match status" value="1"/>
</dbReference>
<dbReference type="Proteomes" id="UP000243499">
    <property type="component" value="Chromosome 3"/>
</dbReference>
<dbReference type="Gramene" id="PVH62822">
    <property type="protein sequence ID" value="PVH62822"/>
    <property type="gene ID" value="PAHAL_3G408700"/>
</dbReference>
<dbReference type="GO" id="GO:0008270">
    <property type="term" value="F:zinc ion binding"/>
    <property type="evidence" value="ECO:0007669"/>
    <property type="project" value="UniProtKB-KW"/>
</dbReference>
<feature type="domain" description="C3H1-type" evidence="7">
    <location>
        <begin position="119"/>
        <end position="146"/>
    </location>
</feature>
<dbReference type="EMBL" id="CM008048">
    <property type="protein sequence ID" value="PVH62820.1"/>
    <property type="molecule type" value="Genomic_DNA"/>
</dbReference>
<dbReference type="PANTHER" id="PTHR36886:SF3">
    <property type="entry name" value="PROTEIN FRIGIDA-ESSENTIAL 1"/>
    <property type="match status" value="1"/>
</dbReference>
<feature type="region of interest" description="Disordered" evidence="6">
    <location>
        <begin position="1"/>
        <end position="34"/>
    </location>
</feature>
<dbReference type="SMART" id="SM00356">
    <property type="entry name" value="ZnF_C3H1"/>
    <property type="match status" value="1"/>
</dbReference>
<dbReference type="EMBL" id="CM008048">
    <property type="protein sequence ID" value="PVH62822.1"/>
    <property type="molecule type" value="Genomic_DNA"/>
</dbReference>
<dbReference type="EMBL" id="CM008048">
    <property type="protein sequence ID" value="PAN20741.1"/>
    <property type="molecule type" value="Genomic_DNA"/>
</dbReference>
<sequence>MDRSVCKEWPRSDAIEGSPESPWNQSHRSIIRSRSRSPERRWRDWVSEEPVAADRWGSGAVPIPQRDYHFTLQGNDIGEGILYRGAGWPYSHGVHSHEIRESSRARGYLDSSNGRRPKQRKTVPCKFYVQGQCHHGLNCRYIHDSALETEMGLRVPVAAPVHTNAHNWYPHHSAPQNQVELCTPVAVSTSAHVLSRCGRGHQNSQGIFRAIAKDEHNGLQLNYAQRSQNYVFPSEDIVSQQPQLLIPGRTSENGIYIDKGQNSHETNGIVGVQIGMQAANLATQKNLINQEQQIAWKNSGQIEQSQEAVHPIHGVPSHLHATHLPNATASWPWNSRMHQSNFLVHPKWPGEFVVPQAGVYVPALSLQGQSFSQKAYAIPVPDASSDNGHSFNVNGQIPRNLGAAVHAGGSKEISGIPKNGQDSDAQSMQNTKNFQPVGVNVQTQRQTLQEVSAVPYSRSVDRVGGSIYHNTAISEEDHNINPDLAPSIGNALLTASPIGKRFSQRNRDPRLVSKSSAAPPSVPPVQEEEAISVPSAAPPSVPPVQHEAAISVPSGKIHTSNIATRDDTTHPVVSLSVEVTEHAEARSNFKIALTNFVREQLRKTWRSGHLTKELYKVIVRKVVKKVIHNEENIPDSSEKVNQYLRDFRGIINKFIMDDFNHRNITFLE</sequence>
<evidence type="ECO:0000256" key="3">
    <source>
        <dbReference type="ARBA" id="ARBA00022833"/>
    </source>
</evidence>
<dbReference type="PANTHER" id="PTHR36886">
    <property type="entry name" value="PROTEIN FRIGIDA-ESSENTIAL 1"/>
    <property type="match status" value="1"/>
</dbReference>
<evidence type="ECO:0000256" key="2">
    <source>
        <dbReference type="ARBA" id="ARBA00022771"/>
    </source>
</evidence>
<dbReference type="Gramene" id="PVH62819">
    <property type="protein sequence ID" value="PVH62819"/>
    <property type="gene ID" value="PAHAL_3G408700"/>
</dbReference>
<evidence type="ECO:0000256" key="1">
    <source>
        <dbReference type="ARBA" id="ARBA00022723"/>
    </source>
</evidence>
<name>A0A2S3HDL0_9POAL</name>
<dbReference type="GO" id="GO:0003677">
    <property type="term" value="F:DNA binding"/>
    <property type="evidence" value="ECO:0007669"/>
    <property type="project" value="UniProtKB-KW"/>
</dbReference>
<dbReference type="PROSITE" id="PS50103">
    <property type="entry name" value="ZF_C3H1"/>
    <property type="match status" value="1"/>
</dbReference>
<dbReference type="SUPFAM" id="SSF90229">
    <property type="entry name" value="CCCH zinc finger"/>
    <property type="match status" value="1"/>
</dbReference>
<evidence type="ECO:0000256" key="6">
    <source>
        <dbReference type="SAM" id="MobiDB-lite"/>
    </source>
</evidence>
<dbReference type="EMBL" id="CM008048">
    <property type="protein sequence ID" value="PVH62819.1"/>
    <property type="molecule type" value="Genomic_DNA"/>
</dbReference>
<dbReference type="InterPro" id="IPR041367">
    <property type="entry name" value="Znf-CCCH_4"/>
</dbReference>
<keyword evidence="3 5" id="KW-0862">Zinc</keyword>
<keyword evidence="2 5" id="KW-0863">Zinc-finger</keyword>
<feature type="region of interest" description="Disordered" evidence="6">
    <location>
        <begin position="499"/>
        <end position="543"/>
    </location>
</feature>
<protein>
    <recommendedName>
        <fullName evidence="7">C3H1-type domain-containing protein</fullName>
    </recommendedName>
</protein>
<organism evidence="8">
    <name type="scientific">Panicum hallii</name>
    <dbReference type="NCBI Taxonomy" id="206008"/>
    <lineage>
        <taxon>Eukaryota</taxon>
        <taxon>Viridiplantae</taxon>
        <taxon>Streptophyta</taxon>
        <taxon>Embryophyta</taxon>
        <taxon>Tracheophyta</taxon>
        <taxon>Spermatophyta</taxon>
        <taxon>Magnoliopsida</taxon>
        <taxon>Liliopsida</taxon>
        <taxon>Poales</taxon>
        <taxon>Poaceae</taxon>
        <taxon>PACMAD clade</taxon>
        <taxon>Panicoideae</taxon>
        <taxon>Panicodae</taxon>
        <taxon>Paniceae</taxon>
        <taxon>Panicinae</taxon>
        <taxon>Panicum</taxon>
        <taxon>Panicum sect. Panicum</taxon>
    </lineage>
</organism>
<evidence type="ECO:0000313" key="8">
    <source>
        <dbReference type="EMBL" id="PAN20741.1"/>
    </source>
</evidence>
<proteinExistence type="predicted"/>
<dbReference type="AlphaFoldDB" id="A0A2S3HDL0"/>
<dbReference type="Gramene" id="PVH62821">
    <property type="protein sequence ID" value="PVH62821"/>
    <property type="gene ID" value="PAHAL_3G408700"/>
</dbReference>
<dbReference type="InterPro" id="IPR000571">
    <property type="entry name" value="Znf_CCCH"/>
</dbReference>
<evidence type="ECO:0000259" key="7">
    <source>
        <dbReference type="PROSITE" id="PS50103"/>
    </source>
</evidence>
<keyword evidence="4" id="KW-0238">DNA-binding</keyword>
<accession>A0A2S3HDL0</accession>
<evidence type="ECO:0000256" key="4">
    <source>
        <dbReference type="ARBA" id="ARBA00023125"/>
    </source>
</evidence>